<sequence length="95" mass="10419">MSSDSGNVLHFLRSEPTSVKMFADIRRNPKGIEICFSYSILLTTGSTTRHIFANLSVLLSSISMKLKVGKKVRSNDIARGPATIYKQCPTTITGI</sequence>
<dbReference type="AlphaFoldDB" id="A0A1I7YSW3"/>
<accession>A0A1I7YSW3</accession>
<protein>
    <submittedName>
        <fullName evidence="2">Ovule protein</fullName>
    </submittedName>
</protein>
<evidence type="ECO:0000313" key="2">
    <source>
        <dbReference type="WBParaSite" id="L893_g19372.t1"/>
    </source>
</evidence>
<dbReference type="WBParaSite" id="L893_g19372.t1">
    <property type="protein sequence ID" value="L893_g19372.t1"/>
    <property type="gene ID" value="L893_g19372"/>
</dbReference>
<evidence type="ECO:0000313" key="1">
    <source>
        <dbReference type="Proteomes" id="UP000095287"/>
    </source>
</evidence>
<proteinExistence type="predicted"/>
<name>A0A1I7YSW3_9BILA</name>
<dbReference type="Proteomes" id="UP000095287">
    <property type="component" value="Unplaced"/>
</dbReference>
<reference evidence="2" key="1">
    <citation type="submission" date="2016-11" db="UniProtKB">
        <authorList>
            <consortium name="WormBaseParasite"/>
        </authorList>
    </citation>
    <scope>IDENTIFICATION</scope>
</reference>
<organism evidence="1 2">
    <name type="scientific">Steinernema glaseri</name>
    <dbReference type="NCBI Taxonomy" id="37863"/>
    <lineage>
        <taxon>Eukaryota</taxon>
        <taxon>Metazoa</taxon>
        <taxon>Ecdysozoa</taxon>
        <taxon>Nematoda</taxon>
        <taxon>Chromadorea</taxon>
        <taxon>Rhabditida</taxon>
        <taxon>Tylenchina</taxon>
        <taxon>Panagrolaimomorpha</taxon>
        <taxon>Strongyloidoidea</taxon>
        <taxon>Steinernematidae</taxon>
        <taxon>Steinernema</taxon>
    </lineage>
</organism>
<keyword evidence="1" id="KW-1185">Reference proteome</keyword>